<dbReference type="InterPro" id="IPR002126">
    <property type="entry name" value="Cadherin-like_dom"/>
</dbReference>
<evidence type="ECO:0000256" key="7">
    <source>
        <dbReference type="PROSITE-ProRule" id="PRU00043"/>
    </source>
</evidence>
<comment type="subcellular location">
    <subcellularLocation>
        <location evidence="1">Membrane</location>
    </subcellularLocation>
</comment>
<dbReference type="Gene3D" id="2.60.40.60">
    <property type="entry name" value="Cadherins"/>
    <property type="match status" value="4"/>
</dbReference>
<evidence type="ECO:0000256" key="4">
    <source>
        <dbReference type="ARBA" id="ARBA00022837"/>
    </source>
</evidence>
<keyword evidence="10" id="KW-1185">Reference proteome</keyword>
<feature type="domain" description="Cadherin" evidence="8">
    <location>
        <begin position="224"/>
        <end position="331"/>
    </location>
</feature>
<keyword evidence="6" id="KW-0472">Membrane</keyword>
<dbReference type="PROSITE" id="PS50268">
    <property type="entry name" value="CADHERIN_2"/>
    <property type="match status" value="3"/>
</dbReference>
<keyword evidence="5" id="KW-1133">Transmembrane helix</keyword>
<evidence type="ECO:0000256" key="2">
    <source>
        <dbReference type="ARBA" id="ARBA00022692"/>
    </source>
</evidence>
<evidence type="ECO:0000259" key="8">
    <source>
        <dbReference type="PROSITE" id="PS50268"/>
    </source>
</evidence>
<evidence type="ECO:0000256" key="6">
    <source>
        <dbReference type="ARBA" id="ARBA00023136"/>
    </source>
</evidence>
<dbReference type="GO" id="GO:0007156">
    <property type="term" value="P:homophilic cell adhesion via plasma membrane adhesion molecules"/>
    <property type="evidence" value="ECO:0007669"/>
    <property type="project" value="InterPro"/>
</dbReference>
<name>A0A7N6AN10_ANATE</name>
<dbReference type="Pfam" id="PF00028">
    <property type="entry name" value="Cadherin"/>
    <property type="match status" value="3"/>
</dbReference>
<dbReference type="GO" id="GO:0009653">
    <property type="term" value="P:anatomical structure morphogenesis"/>
    <property type="evidence" value="ECO:0007669"/>
    <property type="project" value="UniProtKB-ARBA"/>
</dbReference>
<dbReference type="Ensembl" id="ENSATET00000061344.1">
    <property type="protein sequence ID" value="ENSATEP00000051417.1"/>
    <property type="gene ID" value="ENSATEG00000020587.2"/>
</dbReference>
<evidence type="ECO:0000256" key="3">
    <source>
        <dbReference type="ARBA" id="ARBA00022737"/>
    </source>
</evidence>
<dbReference type="OrthoDB" id="6252479at2759"/>
<evidence type="ECO:0000256" key="5">
    <source>
        <dbReference type="ARBA" id="ARBA00022989"/>
    </source>
</evidence>
<dbReference type="SUPFAM" id="SSF49313">
    <property type="entry name" value="Cadherin-like"/>
    <property type="match status" value="3"/>
</dbReference>
<sequence>AGAWGFDYKGKFTVFFAPDSVTKSVPEDAEVGSNVTVVSATDKDSSFNKEIRYSLRGGEGRFFIDPVSGMVSVAGPLDRETKAEYSLLVVAEDQGRPARSATATLLVQVSDVNDNVPKFSEAEYQVEVSETESVGKSLLTLSALDPDEGVNGRVTYNIFQGGEGRFFIDPVSGMVSVAGPLDRETKAEYSLLVVAEDQGRPARSATATLLVQVSDVNDNVPKFSEAEYQVEVSETESVGKSLLTLSALDPDEGVNGRVTYNIFQQSPSSDPAVFELDSSSGTLRLVQALDHNEVKEYSLKVQASDGGSPSLVGNGSVVVKVKDVNNNPPEFSKERYDLAVPENLASGASILTLEVTDKDEVSHGPCDPAAVERINISEHLEGISSNLPSTWTQG</sequence>
<feature type="domain" description="Cadherin" evidence="8">
    <location>
        <begin position="17"/>
        <end position="119"/>
    </location>
</feature>
<protein>
    <recommendedName>
        <fullName evidence="8">Cadherin domain-containing protein</fullName>
    </recommendedName>
</protein>
<keyword evidence="4 7" id="KW-0106">Calcium</keyword>
<accession>A0A7N6AN10</accession>
<evidence type="ECO:0000313" key="9">
    <source>
        <dbReference type="Ensembl" id="ENSATEP00000051417.1"/>
    </source>
</evidence>
<dbReference type="SMART" id="SM00112">
    <property type="entry name" value="CA"/>
    <property type="match status" value="3"/>
</dbReference>
<dbReference type="CDD" id="cd11304">
    <property type="entry name" value="Cadherin_repeat"/>
    <property type="match status" value="3"/>
</dbReference>
<dbReference type="InterPro" id="IPR020894">
    <property type="entry name" value="Cadherin_CS"/>
</dbReference>
<keyword evidence="2" id="KW-0812">Transmembrane</keyword>
<dbReference type="Proteomes" id="UP000265040">
    <property type="component" value="Chromosome 1"/>
</dbReference>
<dbReference type="InParanoid" id="A0A7N6AN10"/>
<keyword evidence="3" id="KW-0677">Repeat</keyword>
<evidence type="ECO:0000313" key="10">
    <source>
        <dbReference type="Proteomes" id="UP000265040"/>
    </source>
</evidence>
<evidence type="ECO:0000256" key="1">
    <source>
        <dbReference type="ARBA" id="ARBA00004370"/>
    </source>
</evidence>
<reference evidence="9" key="2">
    <citation type="submission" date="2025-08" db="UniProtKB">
        <authorList>
            <consortium name="Ensembl"/>
        </authorList>
    </citation>
    <scope>IDENTIFICATION</scope>
</reference>
<dbReference type="InterPro" id="IPR015919">
    <property type="entry name" value="Cadherin-like_sf"/>
</dbReference>
<feature type="domain" description="Cadherin" evidence="8">
    <location>
        <begin position="120"/>
        <end position="223"/>
    </location>
</feature>
<dbReference type="GO" id="GO:0005509">
    <property type="term" value="F:calcium ion binding"/>
    <property type="evidence" value="ECO:0007669"/>
    <property type="project" value="UniProtKB-UniRule"/>
</dbReference>
<proteinExistence type="predicted"/>
<dbReference type="GO" id="GO:0005886">
    <property type="term" value="C:plasma membrane"/>
    <property type="evidence" value="ECO:0007669"/>
    <property type="project" value="UniProtKB-SubCell"/>
</dbReference>
<organism evidence="9 10">
    <name type="scientific">Anabas testudineus</name>
    <name type="common">Climbing perch</name>
    <name type="synonym">Anthias testudineus</name>
    <dbReference type="NCBI Taxonomy" id="64144"/>
    <lineage>
        <taxon>Eukaryota</taxon>
        <taxon>Metazoa</taxon>
        <taxon>Chordata</taxon>
        <taxon>Craniata</taxon>
        <taxon>Vertebrata</taxon>
        <taxon>Euteleostomi</taxon>
        <taxon>Actinopterygii</taxon>
        <taxon>Neopterygii</taxon>
        <taxon>Teleostei</taxon>
        <taxon>Neoteleostei</taxon>
        <taxon>Acanthomorphata</taxon>
        <taxon>Anabantaria</taxon>
        <taxon>Anabantiformes</taxon>
        <taxon>Anabantoidei</taxon>
        <taxon>Anabantidae</taxon>
        <taxon>Anabas</taxon>
    </lineage>
</organism>
<dbReference type="AlphaFoldDB" id="A0A7N6AN10"/>
<dbReference type="FunFam" id="2.60.40.60:FF:000020">
    <property type="entry name" value="Dachsous cadherin-related 1b"/>
    <property type="match status" value="3"/>
</dbReference>
<dbReference type="PROSITE" id="PS00232">
    <property type="entry name" value="CADHERIN_1"/>
    <property type="match status" value="2"/>
</dbReference>
<dbReference type="PRINTS" id="PR00205">
    <property type="entry name" value="CADHERIN"/>
</dbReference>
<reference evidence="9" key="1">
    <citation type="submission" date="2021-04" db="EMBL/GenBank/DDBJ databases">
        <authorList>
            <consortium name="Wellcome Sanger Institute Data Sharing"/>
        </authorList>
    </citation>
    <scope>NUCLEOTIDE SEQUENCE [LARGE SCALE GENOMIC DNA]</scope>
</reference>
<reference evidence="9" key="3">
    <citation type="submission" date="2025-09" db="UniProtKB">
        <authorList>
            <consortium name="Ensembl"/>
        </authorList>
    </citation>
    <scope>IDENTIFICATION</scope>
</reference>
<dbReference type="GeneTree" id="ENSGT00940000163878"/>
<dbReference type="PANTHER" id="PTHR24026">
    <property type="entry name" value="FAT ATYPICAL CADHERIN-RELATED"/>
    <property type="match status" value="1"/>
</dbReference>
<dbReference type="PANTHER" id="PTHR24026:SF126">
    <property type="entry name" value="PROTOCADHERIN FAT 4"/>
    <property type="match status" value="1"/>
</dbReference>